<accession>A0ABN8WDF3</accession>
<gene>
    <name evidence="1" type="ORF">R83534S58_LOCUS1781</name>
</gene>
<organism evidence="1 2">
    <name type="scientific">Commensalibacter papalotli</name>
    <name type="common">ex Botero et al. 2024</name>
    <dbReference type="NCBI Taxonomy" id="2972766"/>
    <lineage>
        <taxon>Bacteria</taxon>
        <taxon>Pseudomonadati</taxon>
        <taxon>Pseudomonadota</taxon>
        <taxon>Alphaproteobacteria</taxon>
        <taxon>Acetobacterales</taxon>
        <taxon>Acetobacteraceae</taxon>
    </lineage>
</organism>
<proteinExistence type="predicted"/>
<dbReference type="RefSeq" id="WP_282024347.1">
    <property type="nucleotide sequence ID" value="NZ_CAMXCH010000003.1"/>
</dbReference>
<comment type="caution">
    <text evidence="1">The sequence shown here is derived from an EMBL/GenBank/DDBJ whole genome shotgun (WGS) entry which is preliminary data.</text>
</comment>
<sequence length="327" mass="37224">MSKIPQLLDQYGQPLSKSPIVNKPTALNGGWGHIPYDAADNTGIHTGNWNPLLTSPDVELNPWRDRIVSRVRDLVRNDGWASAAVTRTLDNAIGAVFRPISKPDYRALSVQTGFAFDASWAAEWSSIVDSHWRSWANDDGRYSDTERRLSFSQIMWVGFRNLLIDGDVIAVLNYMPERLKKQALYATAVQLIDPDRLCNPNQNIDSMYCRGGVQIDQYGAPIGYYFREAHISDYYALNKTMTWNYIEKETDWGRPKVVHYFETQRADEHRGGAGILTPIIQRLKMIIKYDQTEMDAAVLNAFLVSSLLIWGTLNISVYGQWHFSLIT</sequence>
<dbReference type="Proteomes" id="UP001154272">
    <property type="component" value="Unassembled WGS sequence"/>
</dbReference>
<name>A0ABN8WDF3_9PROT</name>
<reference evidence="1" key="1">
    <citation type="submission" date="2022-10" db="EMBL/GenBank/DDBJ databases">
        <authorList>
            <person name="Botero Cardona J."/>
        </authorList>
    </citation>
    <scope>NUCLEOTIDE SEQUENCE</scope>
    <source>
        <strain evidence="1">R-83534</strain>
    </source>
</reference>
<dbReference type="Pfam" id="PF05136">
    <property type="entry name" value="Phage_portal_2"/>
    <property type="match status" value="1"/>
</dbReference>
<evidence type="ECO:0000313" key="1">
    <source>
        <dbReference type="EMBL" id="CAI3952189.1"/>
    </source>
</evidence>
<protein>
    <submittedName>
        <fullName evidence="1">Phage capsid protein</fullName>
    </submittedName>
</protein>
<dbReference type="EMBL" id="CAMXCH010000003">
    <property type="protein sequence ID" value="CAI3952189.1"/>
    <property type="molecule type" value="Genomic_DNA"/>
</dbReference>
<dbReference type="InterPro" id="IPR006429">
    <property type="entry name" value="Phage_lambda_portal"/>
</dbReference>
<keyword evidence="2" id="KW-1185">Reference proteome</keyword>
<evidence type="ECO:0000313" key="2">
    <source>
        <dbReference type="Proteomes" id="UP001154272"/>
    </source>
</evidence>